<dbReference type="PIRSF" id="PIRSF006648">
    <property type="entry name" value="DrrB"/>
    <property type="match status" value="1"/>
</dbReference>
<gene>
    <name evidence="8" type="ORF">Plo01_34840</name>
</gene>
<dbReference type="InterPro" id="IPR047817">
    <property type="entry name" value="ABC2_TM_bact-type"/>
</dbReference>
<proteinExistence type="inferred from homology"/>
<dbReference type="PANTHER" id="PTHR43229">
    <property type="entry name" value="NODULATION PROTEIN J"/>
    <property type="match status" value="1"/>
</dbReference>
<dbReference type="InterPro" id="IPR000412">
    <property type="entry name" value="ABC_2_transport"/>
</dbReference>
<accession>A0A8J3RLD0</accession>
<organism evidence="8 9">
    <name type="scientific">Planobispora longispora</name>
    <dbReference type="NCBI Taxonomy" id="28887"/>
    <lineage>
        <taxon>Bacteria</taxon>
        <taxon>Bacillati</taxon>
        <taxon>Actinomycetota</taxon>
        <taxon>Actinomycetes</taxon>
        <taxon>Streptosporangiales</taxon>
        <taxon>Streptosporangiaceae</taxon>
        <taxon>Planobispora</taxon>
    </lineage>
</organism>
<keyword evidence="6" id="KW-0813">Transport</keyword>
<dbReference type="EMBL" id="BOOH01000023">
    <property type="protein sequence ID" value="GIH77055.1"/>
    <property type="molecule type" value="Genomic_DNA"/>
</dbReference>
<feature type="transmembrane region" description="Helical" evidence="6">
    <location>
        <begin position="121"/>
        <end position="148"/>
    </location>
</feature>
<evidence type="ECO:0000256" key="3">
    <source>
        <dbReference type="ARBA" id="ARBA00022989"/>
    </source>
</evidence>
<comment type="similarity">
    <text evidence="6">Belongs to the ABC-2 integral membrane protein family.</text>
</comment>
<reference evidence="8 9" key="1">
    <citation type="submission" date="2021-01" db="EMBL/GenBank/DDBJ databases">
        <title>Whole genome shotgun sequence of Planobispora longispora NBRC 13918.</title>
        <authorList>
            <person name="Komaki H."/>
            <person name="Tamura T."/>
        </authorList>
    </citation>
    <scope>NUCLEOTIDE SEQUENCE [LARGE SCALE GENOMIC DNA]</scope>
    <source>
        <strain evidence="8 9">NBRC 13918</strain>
    </source>
</reference>
<keyword evidence="6" id="KW-1003">Cell membrane</keyword>
<evidence type="ECO:0000313" key="8">
    <source>
        <dbReference type="EMBL" id="GIH77055.1"/>
    </source>
</evidence>
<feature type="transmembrane region" description="Helical" evidence="6">
    <location>
        <begin position="236"/>
        <end position="257"/>
    </location>
</feature>
<comment type="subcellular location">
    <subcellularLocation>
        <location evidence="6">Cell membrane</location>
        <topology evidence="6">Multi-pass membrane protein</topology>
    </subcellularLocation>
    <subcellularLocation>
        <location evidence="1">Membrane</location>
        <topology evidence="1">Multi-pass membrane protein</topology>
    </subcellularLocation>
</comment>
<dbReference type="PROSITE" id="PS51012">
    <property type="entry name" value="ABC_TM2"/>
    <property type="match status" value="1"/>
</dbReference>
<dbReference type="AlphaFoldDB" id="A0A8J3RLD0"/>
<evidence type="ECO:0000256" key="2">
    <source>
        <dbReference type="ARBA" id="ARBA00022692"/>
    </source>
</evidence>
<keyword evidence="2 6" id="KW-0812">Transmembrane</keyword>
<keyword evidence="4 6" id="KW-0472">Membrane</keyword>
<sequence length="264" mass="26720">MTTANDRPAGTALDFTPAPGAAPLSRMVAAQAGAEIRAILRNGEQLLLTMIIPVLLLVGFSAAPLVNVGEGPRVDFMAPGVLALAVMSTAFTGQAIATGFERRYGVLKRLGATPLSRGGLMLAKTLAVIAVETVQIAVITGVALALGWRPGGSPLAALALLLLGTAAFSGLGLLMAGTLRAEATLAGANLVYLLLLGCGGVVFPLSTFPDAMEKALELLPISALAGGLRSVLTDGAGLPVAALTVLAAWAAVSLLAASRTFRWE</sequence>
<feature type="transmembrane region" description="Helical" evidence="6">
    <location>
        <begin position="46"/>
        <end position="66"/>
    </location>
</feature>
<dbReference type="Pfam" id="PF01061">
    <property type="entry name" value="ABC2_membrane"/>
    <property type="match status" value="1"/>
</dbReference>
<keyword evidence="9" id="KW-1185">Reference proteome</keyword>
<feature type="transmembrane region" description="Helical" evidence="6">
    <location>
        <begin position="183"/>
        <end position="203"/>
    </location>
</feature>
<feature type="transmembrane region" description="Helical" evidence="6">
    <location>
        <begin position="78"/>
        <end position="100"/>
    </location>
</feature>
<feature type="domain" description="ABC transmembrane type-2" evidence="7">
    <location>
        <begin position="40"/>
        <end position="264"/>
    </location>
</feature>
<evidence type="ECO:0000259" key="7">
    <source>
        <dbReference type="PROSITE" id="PS51012"/>
    </source>
</evidence>
<dbReference type="Proteomes" id="UP000616724">
    <property type="component" value="Unassembled WGS sequence"/>
</dbReference>
<keyword evidence="5" id="KW-0046">Antibiotic resistance</keyword>
<dbReference type="PANTHER" id="PTHR43229:SF2">
    <property type="entry name" value="NODULATION PROTEIN J"/>
    <property type="match status" value="1"/>
</dbReference>
<evidence type="ECO:0000256" key="1">
    <source>
        <dbReference type="ARBA" id="ARBA00004141"/>
    </source>
</evidence>
<evidence type="ECO:0000256" key="5">
    <source>
        <dbReference type="ARBA" id="ARBA00023251"/>
    </source>
</evidence>
<evidence type="ECO:0000256" key="4">
    <source>
        <dbReference type="ARBA" id="ARBA00023136"/>
    </source>
</evidence>
<dbReference type="GO" id="GO:0140359">
    <property type="term" value="F:ABC-type transporter activity"/>
    <property type="evidence" value="ECO:0007669"/>
    <property type="project" value="InterPro"/>
</dbReference>
<dbReference type="InterPro" id="IPR013525">
    <property type="entry name" value="ABC2_TM"/>
</dbReference>
<dbReference type="InterPro" id="IPR051784">
    <property type="entry name" value="Nod_factor_ABC_transporter"/>
</dbReference>
<dbReference type="GO" id="GO:0046677">
    <property type="term" value="P:response to antibiotic"/>
    <property type="evidence" value="ECO:0007669"/>
    <property type="project" value="UniProtKB-KW"/>
</dbReference>
<dbReference type="GO" id="GO:0043190">
    <property type="term" value="C:ATP-binding cassette (ABC) transporter complex"/>
    <property type="evidence" value="ECO:0007669"/>
    <property type="project" value="InterPro"/>
</dbReference>
<evidence type="ECO:0000313" key="9">
    <source>
        <dbReference type="Proteomes" id="UP000616724"/>
    </source>
</evidence>
<keyword evidence="3 6" id="KW-1133">Transmembrane helix</keyword>
<feature type="transmembrane region" description="Helical" evidence="6">
    <location>
        <begin position="154"/>
        <end position="176"/>
    </location>
</feature>
<evidence type="ECO:0000256" key="6">
    <source>
        <dbReference type="RuleBase" id="RU361157"/>
    </source>
</evidence>
<protein>
    <recommendedName>
        <fullName evidence="6">Transport permease protein</fullName>
    </recommendedName>
</protein>
<dbReference type="RefSeq" id="WP_203891606.1">
    <property type="nucleotide sequence ID" value="NZ_BOOH01000023.1"/>
</dbReference>
<comment type="caution">
    <text evidence="8">The sequence shown here is derived from an EMBL/GenBank/DDBJ whole genome shotgun (WGS) entry which is preliminary data.</text>
</comment>
<name>A0A8J3RLD0_9ACTN</name>